<dbReference type="EMBL" id="CP029192">
    <property type="protein sequence ID" value="QES38637.1"/>
    <property type="molecule type" value="Genomic_DNA"/>
</dbReference>
<dbReference type="AlphaFoldDB" id="A0A5P2C8C2"/>
<evidence type="ECO:0000313" key="1">
    <source>
        <dbReference type="EMBL" id="QES38637.1"/>
    </source>
</evidence>
<reference evidence="1 2" key="1">
    <citation type="submission" date="2018-05" db="EMBL/GenBank/DDBJ databases">
        <title>Streptomyces venezuelae.</title>
        <authorList>
            <person name="Kim W."/>
            <person name="Lee N."/>
            <person name="Cho B.-K."/>
        </authorList>
    </citation>
    <scope>NUCLEOTIDE SEQUENCE [LARGE SCALE GENOMIC DNA]</scope>
    <source>
        <strain evidence="1 2">ATCC 14584</strain>
    </source>
</reference>
<proteinExistence type="predicted"/>
<dbReference type="RefSeq" id="WP_150220813.1">
    <property type="nucleotide sequence ID" value="NZ_CP029192.1"/>
</dbReference>
<name>A0A5P2C8C2_STRVZ</name>
<evidence type="ECO:0000313" key="2">
    <source>
        <dbReference type="Proteomes" id="UP000322927"/>
    </source>
</evidence>
<sequence length="478" mass="52008">MKLTNYTKTGSADRDIAWNSVAFKPIKGKFVHRSLTAAAIFDPNQELNSNWPVSTEINSPVQSMKALYDWGLGLADQGPLWNNPEGADAVGMSSKARCPSAKAVGECTGQKTWDAADKWAKEIKAGGWKPRADGSAPAHSIPRWMAMSNERPDPAAPASKAYADPNSYKIKSDVNVTFVVGEDGKIVDGSVGSDYRARVGNAHLPHFVTDIMQAIEADYGIPAPDIDYTTQDALEYGNVHTSHPYKDGDTPGQAYFPHFRGARLDDAKQCVDFRGVGGGVHGYRAMIGHKSVNDNVKAWVDQVNNDLETNHTVRRFAGDVYSMFFKNTGKWNNNMFGSMIGNAPPIWQDIAAAFCADGSVKPTHLEKNKDANPSDGIVFQSYMPDLYLYVDDRLTDNLGRKSNHRISGGDWRNFSNFPATAPNGNAFASCSAYHRGSGGNPWGVDAPVPFLGDGPGNRPGSVVHCDEPANKFTENLTR</sequence>
<dbReference type="Proteomes" id="UP000322927">
    <property type="component" value="Chromosome"/>
</dbReference>
<gene>
    <name evidence="1" type="ORF">DEJ48_39275</name>
</gene>
<organism evidence="1 2">
    <name type="scientific">Streptomyces venezuelae</name>
    <dbReference type="NCBI Taxonomy" id="54571"/>
    <lineage>
        <taxon>Bacteria</taxon>
        <taxon>Bacillati</taxon>
        <taxon>Actinomycetota</taxon>
        <taxon>Actinomycetes</taxon>
        <taxon>Kitasatosporales</taxon>
        <taxon>Streptomycetaceae</taxon>
        <taxon>Streptomyces</taxon>
    </lineage>
</organism>
<accession>A0A5P2C8C2</accession>
<dbReference type="OrthoDB" id="5503950at2"/>
<protein>
    <submittedName>
        <fullName evidence="1">Uncharacterized protein</fullName>
    </submittedName>
</protein>